<dbReference type="CDD" id="cd00761">
    <property type="entry name" value="Glyco_tranf_GTA_type"/>
    <property type="match status" value="1"/>
</dbReference>
<dbReference type="Proteomes" id="UP000254589">
    <property type="component" value="Unassembled WGS sequence"/>
</dbReference>
<feature type="domain" description="Glycosyltransferase 2-like" evidence="1">
    <location>
        <begin position="6"/>
        <end position="111"/>
    </location>
</feature>
<reference evidence="4" key="1">
    <citation type="submission" date="2014-12" db="EMBL/GenBank/DDBJ databases">
        <title>Complete Genome Sequencing of Pandoraea pulmonicola DSM 16583.</title>
        <authorList>
            <person name="Chan K.-G."/>
        </authorList>
    </citation>
    <scope>NUCLEOTIDE SEQUENCE [LARGE SCALE GENOMIC DNA]</scope>
    <source>
        <strain evidence="4">DSM 16583</strain>
    </source>
</reference>
<dbReference type="PANTHER" id="PTHR43685">
    <property type="entry name" value="GLYCOSYLTRANSFERASE"/>
    <property type="match status" value="1"/>
</dbReference>
<dbReference type="KEGG" id="ppul:RO07_13235"/>
<name>A0AAJ4ZB06_PANPU</name>
<gene>
    <name evidence="3" type="primary">kfoC_1</name>
    <name evidence="3" type="ORF">NCTC13159_01598</name>
    <name evidence="2" type="ORF">RO07_13235</name>
</gene>
<dbReference type="InterPro" id="IPR050834">
    <property type="entry name" value="Glycosyltransf_2"/>
</dbReference>
<dbReference type="Pfam" id="PF00535">
    <property type="entry name" value="Glycos_transf_2"/>
    <property type="match status" value="1"/>
</dbReference>
<evidence type="ECO:0000259" key="1">
    <source>
        <dbReference type="Pfam" id="PF00535"/>
    </source>
</evidence>
<evidence type="ECO:0000313" key="5">
    <source>
        <dbReference type="Proteomes" id="UP000254589"/>
    </source>
</evidence>
<proteinExistence type="predicted"/>
<dbReference type="PANTHER" id="PTHR43685:SF2">
    <property type="entry name" value="GLYCOSYLTRANSFERASE 2-LIKE DOMAIN-CONTAINING PROTEIN"/>
    <property type="match status" value="1"/>
</dbReference>
<organism evidence="3 5">
    <name type="scientific">Pandoraea pulmonicola</name>
    <dbReference type="NCBI Taxonomy" id="93221"/>
    <lineage>
        <taxon>Bacteria</taxon>
        <taxon>Pseudomonadati</taxon>
        <taxon>Pseudomonadota</taxon>
        <taxon>Betaproteobacteria</taxon>
        <taxon>Burkholderiales</taxon>
        <taxon>Burkholderiaceae</taxon>
        <taxon>Pandoraea</taxon>
    </lineage>
</organism>
<reference evidence="3 5" key="3">
    <citation type="submission" date="2018-06" db="EMBL/GenBank/DDBJ databases">
        <authorList>
            <consortium name="Pathogen Informatics"/>
            <person name="Doyle S."/>
        </authorList>
    </citation>
    <scope>NUCLEOTIDE SEQUENCE [LARGE SCALE GENOMIC DNA]</scope>
    <source>
        <strain evidence="3 5">NCTC13159</strain>
    </source>
</reference>
<dbReference type="Gene3D" id="3.90.550.10">
    <property type="entry name" value="Spore Coat Polysaccharide Biosynthesis Protein SpsA, Chain A"/>
    <property type="match status" value="1"/>
</dbReference>
<reference evidence="2" key="2">
    <citation type="submission" date="2016-11" db="EMBL/GenBank/DDBJ databases">
        <title>Complete Genome Sequencing of Pandoraea pulmonicola DSM 16583.</title>
        <authorList>
            <person name="Chan K.-G."/>
        </authorList>
    </citation>
    <scope>NUCLEOTIDE SEQUENCE</scope>
    <source>
        <strain evidence="2">DSM 16583</strain>
    </source>
</reference>
<dbReference type="InterPro" id="IPR029044">
    <property type="entry name" value="Nucleotide-diphossugar_trans"/>
</dbReference>
<dbReference type="Proteomes" id="UP000035086">
    <property type="component" value="Chromosome"/>
</dbReference>
<sequence length="251" mass="28213">MYPEISVVVPTYKRPEKLLRALASVEEACHLPYEVTVVDDCPDGSAFEVAREFKAKYVWKAGSRRGMSQSRNIGIQMASGNYVMFLDDDDFLSPGGIDALHEVIVLGNTFVFGNYSMMFVQGTAPTTDLSGVQPDHMLINNQIPVGAYLMTRSAIRRGFDERMRSHEDWEFLLCNMDWRTCRHVPFDVVTIDKTENRTTSTSARRRAHFGLDYLSVYSRYPAPGLSVPRRDALARLGANVDATMLALADDI</sequence>
<protein>
    <submittedName>
        <fullName evidence="3">Chondroitin polymerase</fullName>
    </submittedName>
</protein>
<evidence type="ECO:0000313" key="4">
    <source>
        <dbReference type="Proteomes" id="UP000035086"/>
    </source>
</evidence>
<keyword evidence="4" id="KW-1185">Reference proteome</keyword>
<dbReference type="EMBL" id="CP010310">
    <property type="protein sequence ID" value="AJC21202.1"/>
    <property type="molecule type" value="Genomic_DNA"/>
</dbReference>
<evidence type="ECO:0000313" key="3">
    <source>
        <dbReference type="EMBL" id="SUA90119.1"/>
    </source>
</evidence>
<accession>A0AAJ4ZB06</accession>
<evidence type="ECO:0000313" key="2">
    <source>
        <dbReference type="EMBL" id="AJC21202.1"/>
    </source>
</evidence>
<dbReference type="InterPro" id="IPR001173">
    <property type="entry name" value="Glyco_trans_2-like"/>
</dbReference>
<dbReference type="SUPFAM" id="SSF53448">
    <property type="entry name" value="Nucleotide-diphospho-sugar transferases"/>
    <property type="match status" value="1"/>
</dbReference>
<dbReference type="AlphaFoldDB" id="A0AAJ4ZB06"/>
<dbReference type="EMBL" id="UGSJ01000001">
    <property type="protein sequence ID" value="SUA90119.1"/>
    <property type="molecule type" value="Genomic_DNA"/>
</dbReference>
<dbReference type="RefSeq" id="WP_039408523.1">
    <property type="nucleotide sequence ID" value="NZ_CP010310.2"/>
</dbReference>